<feature type="domain" description="Chorismate mutase" evidence="2">
    <location>
        <begin position="19"/>
        <end position="110"/>
    </location>
</feature>
<dbReference type="InterPro" id="IPR036979">
    <property type="entry name" value="CM_dom_sf"/>
</dbReference>
<reference evidence="3 4" key="1">
    <citation type="submission" date="2020-03" db="EMBL/GenBank/DDBJ databases">
        <title>Genomic Encyclopedia of Type Strains, Phase IV (KMG-IV): sequencing the most valuable type-strain genomes for metagenomic binning, comparative biology and taxonomic classification.</title>
        <authorList>
            <person name="Goeker M."/>
        </authorList>
    </citation>
    <scope>NUCLEOTIDE SEQUENCE [LARGE SCALE GENOMIC DNA]</scope>
    <source>
        <strain evidence="3 4">DSM 103870</strain>
    </source>
</reference>
<dbReference type="PROSITE" id="PS51168">
    <property type="entry name" value="CHORISMATE_MUT_2"/>
    <property type="match status" value="1"/>
</dbReference>
<evidence type="ECO:0000259" key="2">
    <source>
        <dbReference type="PROSITE" id="PS51168"/>
    </source>
</evidence>
<dbReference type="SUPFAM" id="SSF48600">
    <property type="entry name" value="Chorismate mutase II"/>
    <property type="match status" value="1"/>
</dbReference>
<gene>
    <name evidence="3" type="ORF">FHS82_003893</name>
</gene>
<comment type="caution">
    <text evidence="3">The sequence shown here is derived from an EMBL/GenBank/DDBJ whole genome shotgun (WGS) entry which is preliminary data.</text>
</comment>
<dbReference type="Proteomes" id="UP001429580">
    <property type="component" value="Unassembled WGS sequence"/>
</dbReference>
<sequence>MSASTASTPAASLSATTGKTSAARLAELRGEIDRIDAEMHRLLIERSEIVDALIATKGTQSSGQAFRPGREADMMRRLAERHHGILPLDTAENIWRVIISTFTYVQAPFSVHADVSSGDAPIRDSARFHFGFTVPYVPHAGAEAVISAVARSVGDLGIFRPDQKTAVHPWWEALRGRDAPKIIARLPFIERPDHPAGTPLFVVSKPLEDAAVREIVLVAAKVERWREDIQETLAAVGAEITGSAGVEGGLSLLVAVAGETGPDSVSNALAQARVGRVEAAEVGSHARRFLLP</sequence>
<dbReference type="InterPro" id="IPR002701">
    <property type="entry name" value="CM_II_prokaryot"/>
</dbReference>
<organism evidence="3 4">
    <name type="scientific">Pseudochelatococcus lubricantis</name>
    <dbReference type="NCBI Taxonomy" id="1538102"/>
    <lineage>
        <taxon>Bacteria</taxon>
        <taxon>Pseudomonadati</taxon>
        <taxon>Pseudomonadota</taxon>
        <taxon>Alphaproteobacteria</taxon>
        <taxon>Hyphomicrobiales</taxon>
        <taxon>Chelatococcaceae</taxon>
        <taxon>Pseudochelatococcus</taxon>
    </lineage>
</organism>
<evidence type="ECO:0000313" key="4">
    <source>
        <dbReference type="Proteomes" id="UP001429580"/>
    </source>
</evidence>
<dbReference type="RefSeq" id="WP_166955995.1">
    <property type="nucleotide sequence ID" value="NZ_JAASQI010000012.1"/>
</dbReference>
<dbReference type="EC" id="5.4.99.5" evidence="1"/>
<dbReference type="InterPro" id="IPR036263">
    <property type="entry name" value="Chorismate_II_sf"/>
</dbReference>
<evidence type="ECO:0000256" key="1">
    <source>
        <dbReference type="ARBA" id="ARBA00012404"/>
    </source>
</evidence>
<dbReference type="Gene3D" id="1.20.59.10">
    <property type="entry name" value="Chorismate mutase"/>
    <property type="match status" value="1"/>
</dbReference>
<name>A0ABX0V6S3_9HYPH</name>
<proteinExistence type="predicted"/>
<keyword evidence="4" id="KW-1185">Reference proteome</keyword>
<protein>
    <recommendedName>
        <fullName evidence="1">chorismate mutase</fullName>
        <ecNumber evidence="1">5.4.99.5</ecNumber>
    </recommendedName>
</protein>
<dbReference type="NCBIfam" id="NF004698">
    <property type="entry name" value="PRK06034.1-4"/>
    <property type="match status" value="1"/>
</dbReference>
<evidence type="ECO:0000313" key="3">
    <source>
        <dbReference type="EMBL" id="NIJ60030.1"/>
    </source>
</evidence>
<dbReference type="Pfam" id="PF01817">
    <property type="entry name" value="CM_2"/>
    <property type="match status" value="1"/>
</dbReference>
<accession>A0ABX0V6S3</accession>
<dbReference type="EMBL" id="JAASQI010000012">
    <property type="protein sequence ID" value="NIJ60030.1"/>
    <property type="molecule type" value="Genomic_DNA"/>
</dbReference>
<dbReference type="SMART" id="SM00830">
    <property type="entry name" value="CM_2"/>
    <property type="match status" value="1"/>
</dbReference>